<dbReference type="EMBL" id="ML986636">
    <property type="protein sequence ID" value="KAF2262790.1"/>
    <property type="molecule type" value="Genomic_DNA"/>
</dbReference>
<gene>
    <name evidence="2" type="ORF">CC78DRAFT_605336</name>
</gene>
<protein>
    <submittedName>
        <fullName evidence="2">Uncharacterized protein</fullName>
    </submittedName>
</protein>
<name>A0A9P4K6X5_9PLEO</name>
<reference evidence="3" key="1">
    <citation type="journal article" date="2020" name="Stud. Mycol.">
        <title>101 Dothideomycetes genomes: A test case for predicting lifestyles and emergence of pathogens.</title>
        <authorList>
            <person name="Haridas S."/>
            <person name="Albert R."/>
            <person name="Binder M."/>
            <person name="Bloem J."/>
            <person name="LaButti K."/>
            <person name="Salamov A."/>
            <person name="Andreopoulos B."/>
            <person name="Baker S."/>
            <person name="Barry K."/>
            <person name="Bills G."/>
            <person name="Bluhm B."/>
            <person name="Cannon C."/>
            <person name="Castanera R."/>
            <person name="Culley D."/>
            <person name="Daum C."/>
            <person name="Ezra D."/>
            <person name="Gonzalez J."/>
            <person name="Henrissat B."/>
            <person name="Kuo A."/>
            <person name="Liang C."/>
            <person name="Lipzen A."/>
            <person name="Lutzoni F."/>
            <person name="Magnuson J."/>
            <person name="Mondo S."/>
            <person name="Nolan M."/>
            <person name="Ohm R."/>
            <person name="Pangilinan J."/>
            <person name="Park H.-J."/>
            <person name="Ramirez L."/>
            <person name="Alfaro M."/>
            <person name="Sun H."/>
            <person name="Tritt A."/>
            <person name="Yoshinaga Y."/>
            <person name="Zwiers L.-H."/>
            <person name="Turgeon B."/>
            <person name="Goodwin S."/>
            <person name="Spatafora J."/>
            <person name="Crous P."/>
            <person name="Grigoriev I."/>
        </authorList>
    </citation>
    <scope>NUCLEOTIDE SEQUENCE [LARGE SCALE GENOMIC DNA]</scope>
    <source>
        <strain evidence="3">CBS 304.66</strain>
    </source>
</reference>
<feature type="region of interest" description="Disordered" evidence="1">
    <location>
        <begin position="184"/>
        <end position="227"/>
    </location>
</feature>
<feature type="region of interest" description="Disordered" evidence="1">
    <location>
        <begin position="55"/>
        <end position="76"/>
    </location>
</feature>
<keyword evidence="3" id="KW-1185">Reference proteome</keyword>
<proteinExistence type="predicted"/>
<evidence type="ECO:0000256" key="1">
    <source>
        <dbReference type="SAM" id="MobiDB-lite"/>
    </source>
</evidence>
<dbReference type="Proteomes" id="UP000800093">
    <property type="component" value="Unassembled WGS sequence"/>
</dbReference>
<sequence>MKPGSSGAVLQCCRGTLGHDCRGVGGSLRAVDEWVVVVLKVSALRWHPTDSRGRGAGGLFAHGPEESSPGRAQRLDHDGSKFRLAGSRPAASAIHDYNTLDKPLSRRRVGVALRIAVFRGLGRRPLCRQLLLRAQAEFSALEGDCTLATIPSVPAGLHPAQFPPGFASFAAGTTVWRDTPLAAGHLPSKRRHRPNVRGKRRLQDRSISSEVRAEPHQAMCHSQTWDV</sequence>
<evidence type="ECO:0000313" key="2">
    <source>
        <dbReference type="EMBL" id="KAF2262790.1"/>
    </source>
</evidence>
<organism evidence="2 3">
    <name type="scientific">Lojkania enalia</name>
    <dbReference type="NCBI Taxonomy" id="147567"/>
    <lineage>
        <taxon>Eukaryota</taxon>
        <taxon>Fungi</taxon>
        <taxon>Dikarya</taxon>
        <taxon>Ascomycota</taxon>
        <taxon>Pezizomycotina</taxon>
        <taxon>Dothideomycetes</taxon>
        <taxon>Pleosporomycetidae</taxon>
        <taxon>Pleosporales</taxon>
        <taxon>Pleosporales incertae sedis</taxon>
        <taxon>Lojkania</taxon>
    </lineage>
</organism>
<accession>A0A9P4K6X5</accession>
<dbReference type="AlphaFoldDB" id="A0A9P4K6X5"/>
<feature type="compositionally biased region" description="Basic residues" evidence="1">
    <location>
        <begin position="187"/>
        <end position="202"/>
    </location>
</feature>
<evidence type="ECO:0000313" key="3">
    <source>
        <dbReference type="Proteomes" id="UP000800093"/>
    </source>
</evidence>
<comment type="caution">
    <text evidence="2">The sequence shown here is derived from an EMBL/GenBank/DDBJ whole genome shotgun (WGS) entry which is preliminary data.</text>
</comment>